<comment type="caution">
    <text evidence="2">The sequence shown here is derived from an EMBL/GenBank/DDBJ whole genome shotgun (WGS) entry which is preliminary data.</text>
</comment>
<evidence type="ECO:0000313" key="2">
    <source>
        <dbReference type="EMBL" id="CAK1587441.1"/>
    </source>
</evidence>
<reference evidence="2 3" key="1">
    <citation type="submission" date="2023-11" db="EMBL/GenBank/DDBJ databases">
        <authorList>
            <person name="Hedman E."/>
            <person name="Englund M."/>
            <person name="Stromberg M."/>
            <person name="Nyberg Akerstrom W."/>
            <person name="Nylinder S."/>
            <person name="Jareborg N."/>
            <person name="Kallberg Y."/>
            <person name="Kronander E."/>
        </authorList>
    </citation>
    <scope>NUCLEOTIDE SEQUENCE [LARGE SCALE GENOMIC DNA]</scope>
</reference>
<evidence type="ECO:0000313" key="3">
    <source>
        <dbReference type="Proteomes" id="UP001314205"/>
    </source>
</evidence>
<dbReference type="EMBL" id="CAVLGL010000082">
    <property type="protein sequence ID" value="CAK1587441.1"/>
    <property type="molecule type" value="Genomic_DNA"/>
</dbReference>
<evidence type="ECO:0000256" key="1">
    <source>
        <dbReference type="SAM" id="MobiDB-lite"/>
    </source>
</evidence>
<organism evidence="2 3">
    <name type="scientific">Parnassius mnemosyne</name>
    <name type="common">clouded apollo</name>
    <dbReference type="NCBI Taxonomy" id="213953"/>
    <lineage>
        <taxon>Eukaryota</taxon>
        <taxon>Metazoa</taxon>
        <taxon>Ecdysozoa</taxon>
        <taxon>Arthropoda</taxon>
        <taxon>Hexapoda</taxon>
        <taxon>Insecta</taxon>
        <taxon>Pterygota</taxon>
        <taxon>Neoptera</taxon>
        <taxon>Endopterygota</taxon>
        <taxon>Lepidoptera</taxon>
        <taxon>Glossata</taxon>
        <taxon>Ditrysia</taxon>
        <taxon>Papilionoidea</taxon>
        <taxon>Papilionidae</taxon>
        <taxon>Parnassiinae</taxon>
        <taxon>Parnassini</taxon>
        <taxon>Parnassius</taxon>
        <taxon>Driopa</taxon>
    </lineage>
</organism>
<proteinExistence type="predicted"/>
<name>A0AAV1KWK3_9NEOP</name>
<dbReference type="Proteomes" id="UP001314205">
    <property type="component" value="Unassembled WGS sequence"/>
</dbReference>
<gene>
    <name evidence="2" type="ORF">PARMNEM_LOCUS8268</name>
</gene>
<evidence type="ECO:0008006" key="4">
    <source>
        <dbReference type="Google" id="ProtNLM"/>
    </source>
</evidence>
<feature type="region of interest" description="Disordered" evidence="1">
    <location>
        <begin position="1387"/>
        <end position="1420"/>
    </location>
</feature>
<protein>
    <recommendedName>
        <fullName evidence="4">Separin</fullName>
    </recommendedName>
</protein>
<sequence length="1420" mass="162224">MTIEKSAKAANDFVAKLKADGSEMDFYDLGIVYKEYKIILTDLPTKDKGTFSLNVLCMLCRNLDKVPIWRDKISNKDLLELCIECLRQTRALNKPEQVKTLASVYHIHRHIIRQSTSVPPELMLKLSYMPFEVSGDCLLKEYCKTYWSILAERFVYIEKLKSSQLAVVKLLPKLTEDIVTIISLYDPVQFCANILPFVMKKLHTLYSDNCLKDVRETYKNILECIASKNNLNIFRNGTEKEMLDLYIKFNECLYVIVENDSKSHFKDSNFDCIVRTMISMLGHNSDIFHCFQTVYLNCFCCLFKDKVNSSYMETVLQSLQVSCETAEKLGYQKAMYTTYPFIAQLLRLFVEYFVTNCDSKKWDKHFDVQLQEICLKLTLFLVKKLSKTQQIAKCENCTAKTGLHDALRLTFLVRHFVIISIDQQLNITSILPYFYEVVKLQYTILTELNKLGCSNRTKCLRKLQTDVHNTAITLNKAQYYEFSIKLFNIYLKNEICYMKNDSEFKNIARALYNKSISELDCKLYENSIRSAYLSLVFSEPEGLTSDKYMSLVMDIKSKILKKYEEESETEGSQEGLQLMTVLGACHLLEGNNDYGNLKPFFSTLKFSTLLKHEFSMYVKLWPSIVPIAGVWTSLKQLLNRDHSAWLTVESEETILWTLYEVMLETPTAVRTVHSEHYKAIVTEVLGRFDKKPAEKFEERAVHATLLFLQSEYDIKEATEKYGWKPTEPVLDPDQARVLRTLPQEHEALRCAVQAVHIWTEILPRLNAAPVTPLLHHCLQIAEIFVQQFLHTYRHVYGLQLAHVCCELARHIGAKEAYIRNAGVIMLQASRPSDQINRIIALATTYWTELMKSKESLEAALVFACELAMYYDKCGSTTTAAKLVQFAQARLLDAWGDPDVNLDFALGRLVEAQSQQCRDSGPSTMSSVNAIQRHFVTVTNPESRWCKRRWVGMALKRSVCGGGALAAGLARSLCLWRRARSAAAAALPAASAPLAARLHAALTDPHHDDAQIKIDNRIKHILGLQPTNEIQPYCQHPNSKIEPFTPKHTLLETMLESEGFKKVQTSPSLPCITIPAFKMSEFLTHDKKCTCYACEAPYSLILAFQTCALEASMYYRSKEFEIARSYFAGASEALRLCEAKLKDSFRSASKKFQKYILDIVKDIYDSEIRNIEVEMLIEASFYELAQGNYDLVNDRVVRIHEIMQETKLNPYLANDVNNLLIATARLRRVFKKQEEVGLEAEMESLKLSPNSELIKTPETKYVPEKKTNKLVKDEEVPILKRKVIKLNLDDDSPDEKAPSQEVKKPEFKLPVPVTAKPVLETITPRPSRARPKVLITQATVDSQVSTPSSKANEKFFTPCASTPGEQFFTPMTSLKTYSRKRSGIVKNLENEFSTPKAGGEKENMVKPPEQLKTPVHSKNCL</sequence>
<accession>A0AAV1KWK3</accession>
<keyword evidence="3" id="KW-1185">Reference proteome</keyword>